<evidence type="ECO:0000313" key="11">
    <source>
        <dbReference type="EMBL" id="AEA13571.1"/>
    </source>
</evidence>
<evidence type="ECO:0000256" key="7">
    <source>
        <dbReference type="ARBA" id="ARBA00023204"/>
    </source>
</evidence>
<feature type="domain" description="Uracil-DNA glycosylase-like" evidence="10">
    <location>
        <begin position="41"/>
        <end position="204"/>
    </location>
</feature>
<dbReference type="STRING" id="999630.TUZN_2114"/>
<evidence type="ECO:0000256" key="4">
    <source>
        <dbReference type="ARBA" id="ARBA00022801"/>
    </source>
</evidence>
<evidence type="ECO:0000256" key="1">
    <source>
        <dbReference type="ARBA" id="ARBA00022485"/>
    </source>
</evidence>
<evidence type="ECO:0000256" key="3">
    <source>
        <dbReference type="ARBA" id="ARBA00022763"/>
    </source>
</evidence>
<gene>
    <name evidence="11" type="ordered locus">TUZN_2114</name>
</gene>
<dbReference type="GO" id="GO:0004844">
    <property type="term" value="F:uracil DNA N-glycosylase activity"/>
    <property type="evidence" value="ECO:0007669"/>
    <property type="project" value="InterPro"/>
</dbReference>
<dbReference type="AlphaFoldDB" id="F2L5M5"/>
<dbReference type="HOGENOM" id="CLU_083279_0_0_2"/>
<dbReference type="PANTHER" id="PTHR33693">
    <property type="entry name" value="TYPE-5 URACIL-DNA GLYCOSYLASE"/>
    <property type="match status" value="1"/>
</dbReference>
<dbReference type="KEGG" id="tuz:TUZN_2114"/>
<dbReference type="OrthoDB" id="8612at2157"/>
<reference evidence="11 12" key="1">
    <citation type="journal article" date="2011" name="J. Bacteriol.">
        <title>Complete genome sequence of the thermoacidophilic crenarchaeon Thermoproteus uzoniensis 768-20.</title>
        <authorList>
            <person name="Mardanov A.V."/>
            <person name="Gumerov V.M."/>
            <person name="Beletsky A.V."/>
            <person name="Prokofeva M.I."/>
            <person name="Bonch-Osmolovskaya E.A."/>
            <person name="Ravin N.V."/>
            <person name="Skryabin K.G."/>
        </authorList>
    </citation>
    <scope>NUCLEOTIDE SEQUENCE [LARGE SCALE GENOMIC DNA]</scope>
    <source>
        <strain evidence="11 12">768-20</strain>
    </source>
</reference>
<dbReference type="InterPro" id="IPR036895">
    <property type="entry name" value="Uracil-DNA_glycosylase-like_sf"/>
</dbReference>
<dbReference type="InterPro" id="IPR051536">
    <property type="entry name" value="UDG_Type-4/5"/>
</dbReference>
<keyword evidence="1" id="KW-0004">4Fe-4S</keyword>
<dbReference type="SUPFAM" id="SSF52141">
    <property type="entry name" value="Uracil-DNA glycosylase-like"/>
    <property type="match status" value="1"/>
</dbReference>
<comment type="similarity">
    <text evidence="8">Belongs to the uracil-DNA glycosylase (UDG) superfamily. Type 5 (UDGb) family.</text>
</comment>
<keyword evidence="3" id="KW-0227">DNA damage</keyword>
<evidence type="ECO:0000313" key="12">
    <source>
        <dbReference type="Proteomes" id="UP000008138"/>
    </source>
</evidence>
<dbReference type="GO" id="GO:0046872">
    <property type="term" value="F:metal ion binding"/>
    <property type="evidence" value="ECO:0007669"/>
    <property type="project" value="UniProtKB-KW"/>
</dbReference>
<dbReference type="CDD" id="cd10031">
    <property type="entry name" value="UDG-F5_TTUDGB_like"/>
    <property type="match status" value="1"/>
</dbReference>
<evidence type="ECO:0000256" key="5">
    <source>
        <dbReference type="ARBA" id="ARBA00023004"/>
    </source>
</evidence>
<dbReference type="Gene3D" id="3.40.470.10">
    <property type="entry name" value="Uracil-DNA glycosylase-like domain"/>
    <property type="match status" value="1"/>
</dbReference>
<dbReference type="Proteomes" id="UP000008138">
    <property type="component" value="Chromosome"/>
</dbReference>
<keyword evidence="4" id="KW-0378">Hydrolase</keyword>
<evidence type="ECO:0000256" key="6">
    <source>
        <dbReference type="ARBA" id="ARBA00023014"/>
    </source>
</evidence>
<dbReference type="GO" id="GO:0006284">
    <property type="term" value="P:base-excision repair"/>
    <property type="evidence" value="ECO:0007669"/>
    <property type="project" value="InterPro"/>
</dbReference>
<evidence type="ECO:0000259" key="10">
    <source>
        <dbReference type="SMART" id="SM00986"/>
    </source>
</evidence>
<protein>
    <recommendedName>
        <fullName evidence="9">Type-5 uracil-DNA glycosylase</fullName>
    </recommendedName>
</protein>
<keyword evidence="5" id="KW-0408">Iron</keyword>
<sequence length="214" mass="23258">MEELLRALVQCRRCPRLVAYREGVPPLPKFAGQAYWRRPVPPWGDPKAKIMVVGLAPAAHGGNRTGRMFTGDSSAQFLFRALHAVGLSNHPYSVSRDDGTEVRCVYITSAVKCAPPGNRPNAEELANCSPWLKAELSLVRPRAVVALGRVAWVAVFRALGSRPPEFSHGAFADVGPVRVYASYHPSPRNTNTGRLDLEALEAVLKAAKAYAGCQ</sequence>
<dbReference type="GO" id="GO:0051539">
    <property type="term" value="F:4 iron, 4 sulfur cluster binding"/>
    <property type="evidence" value="ECO:0007669"/>
    <property type="project" value="UniProtKB-KW"/>
</dbReference>
<dbReference type="Pfam" id="PF03167">
    <property type="entry name" value="UDG"/>
    <property type="match status" value="1"/>
</dbReference>
<dbReference type="EMBL" id="CP002590">
    <property type="protein sequence ID" value="AEA13571.1"/>
    <property type="molecule type" value="Genomic_DNA"/>
</dbReference>
<reference key="2">
    <citation type="submission" date="2011-03" db="EMBL/GenBank/DDBJ databases">
        <title>Complete genome sequence of the thermoacidophilic crenarchaeon Thermoproteus uzoniensis 768-20.</title>
        <authorList>
            <person name="Mardanov A.V."/>
            <person name="Gumerov V.M."/>
            <person name="Beletsky A.V."/>
            <person name="Prokofeva M.I."/>
            <person name="Bonch-Osmolovskaya E.A."/>
            <person name="Ravin N.V."/>
            <person name="Skryabin K.G."/>
        </authorList>
    </citation>
    <scope>NUCLEOTIDE SEQUENCE</scope>
    <source>
        <strain>768-20</strain>
    </source>
</reference>
<keyword evidence="6" id="KW-0411">Iron-sulfur</keyword>
<evidence type="ECO:0000256" key="9">
    <source>
        <dbReference type="ARBA" id="ARBA00023887"/>
    </source>
</evidence>
<organism evidence="11 12">
    <name type="scientific">Thermoproteus uzoniensis (strain 768-20)</name>
    <dbReference type="NCBI Taxonomy" id="999630"/>
    <lineage>
        <taxon>Archaea</taxon>
        <taxon>Thermoproteota</taxon>
        <taxon>Thermoprotei</taxon>
        <taxon>Thermoproteales</taxon>
        <taxon>Thermoproteaceae</taxon>
        <taxon>Thermoproteus</taxon>
    </lineage>
</organism>
<accession>F2L5M5</accession>
<name>F2L5M5_THEU7</name>
<dbReference type="InterPro" id="IPR044147">
    <property type="entry name" value="UdgB-like"/>
</dbReference>
<evidence type="ECO:0000256" key="2">
    <source>
        <dbReference type="ARBA" id="ARBA00022723"/>
    </source>
</evidence>
<dbReference type="GeneID" id="10361624"/>
<dbReference type="InterPro" id="IPR005122">
    <property type="entry name" value="Uracil-DNA_glycosylase-like"/>
</dbReference>
<dbReference type="SMART" id="SM00987">
    <property type="entry name" value="UreE_C"/>
    <property type="match status" value="1"/>
</dbReference>
<keyword evidence="2" id="KW-0479">Metal-binding</keyword>
<keyword evidence="7" id="KW-0234">DNA repair</keyword>
<dbReference type="RefSeq" id="WP_013680906.1">
    <property type="nucleotide sequence ID" value="NC_015315.1"/>
</dbReference>
<dbReference type="GO" id="GO:0033958">
    <property type="term" value="F:DNA-deoxyinosine glycosylase activity"/>
    <property type="evidence" value="ECO:0007669"/>
    <property type="project" value="InterPro"/>
</dbReference>
<evidence type="ECO:0000256" key="8">
    <source>
        <dbReference type="ARBA" id="ARBA00023779"/>
    </source>
</evidence>
<keyword evidence="12" id="KW-1185">Reference proteome</keyword>
<dbReference type="eggNOG" id="arCOG00905">
    <property type="taxonomic scope" value="Archaea"/>
</dbReference>
<proteinExistence type="inferred from homology"/>
<dbReference type="SMART" id="SM00986">
    <property type="entry name" value="UDG"/>
    <property type="match status" value="1"/>
</dbReference>
<dbReference type="PANTHER" id="PTHR33693:SF3">
    <property type="entry name" value="TYPE-5 URACIL-DNA GLYCOSYLASE"/>
    <property type="match status" value="1"/>
</dbReference>